<dbReference type="GO" id="GO:0005085">
    <property type="term" value="F:guanyl-nucleotide exchange factor activity"/>
    <property type="evidence" value="ECO:0007669"/>
    <property type="project" value="UniProtKB-KW"/>
</dbReference>
<dbReference type="Pfam" id="PF00780">
    <property type="entry name" value="CNH"/>
    <property type="match status" value="1"/>
</dbReference>
<organism evidence="6 7">
    <name type="scientific">Lachancea meyersii CBS 8951</name>
    <dbReference type="NCBI Taxonomy" id="1266667"/>
    <lineage>
        <taxon>Eukaryota</taxon>
        <taxon>Fungi</taxon>
        <taxon>Dikarya</taxon>
        <taxon>Ascomycota</taxon>
        <taxon>Saccharomycotina</taxon>
        <taxon>Saccharomycetes</taxon>
        <taxon>Saccharomycetales</taxon>
        <taxon>Saccharomycetaceae</taxon>
        <taxon>Lachancea</taxon>
    </lineage>
</organism>
<feature type="domain" description="DH" evidence="4">
    <location>
        <begin position="474"/>
        <end position="664"/>
    </location>
</feature>
<dbReference type="Gene3D" id="2.30.29.30">
    <property type="entry name" value="Pleckstrin-homology domain (PH domain)/Phosphotyrosine-binding domain (PTB)"/>
    <property type="match status" value="1"/>
</dbReference>
<sequence>MPRPSEWANEESKITKGKLPVLPPLVTGRSSTPDKKRPENERAFISIGWSPVTTTSDSQKNFSSPTFPGLGNLSPQSNSSGRSGKRRPPPPGTYSSVDVLTPSTPSRYKSPFVGEEVLSALKSPTIYTPKKTAFKSPFVGDSSVLVPTVHGSDESQWISSGENNSLEATYEDNYEANIDMLNSLKALPPLPSQEKHTKQRLGFTNHNPERNSTWYDELSHDQSEILDKPFRLFADQSRNASDARAISDSISSYYSNSNYAFNDEFKQERSFDSVAGNRPLQQIPSITVPMQPFTIDQLDENKLFQCYSVFLLSDIYEWLLKVYFEWFNEYVFRKIEFYQMVQLLLEFQLPASCNQDVVDSNVDKIIESLILQGAVRFETDSEESLTDEITFIVAGLAVQGVFTNLLPCYSYDAKRLSDKQHEHCYCSRCPSKYMKPSRPILKLSEIINKSVGLWSDYWNLSSEELSELNPREVNRQSFIFDLIILEQRSLNLAHAAVEIYGKRYDPVMLPHDPNFKKLAFNIFEPMIELHKEFLLTPIFWKLNSQGKFIDGVGKIYLQWCNASWDLYLQYAESMATVHDVIKWEKEHNSPFSQWLKKVDESPEISRSKLYHDVVFFGGFFKALQNIPVTLNSILKSTDQSMEDYEYLLLAIKEIEKLNAAVDRAHGAAIDQRKAIRLSRQLVLSTARNSSTIGYVNINDGASSGSVDQERLDLRLNEKSRKIIKTGAVFKKRELWLENAQVYLILLDNYLLMTEIINKTSDTRYRLCERPIPIDYLSLEAREDSTLSKYSSTKSALSEQSHNNEETPSKSVRPPIHSSKSFSPHRPKSAYLPSPISQGRVDFFDHQDAPASFKVRNTATNESFTFSASTVEEKDAWVAALVSSFKSHHDNQSSRIYDLTCLSDMFSYEDGQAPINLPVLHEGSAISEALQKFYGKNLPPQPCLQADVRCTAQVQFEGETFLLCAVNFGIYMTAIRRPGPWKMVILLPKITRMEVNTRLDLLFVLADRRLCYFNIPSVICAYFSAKEYLPQNQITGVLLQEKVGFFKSADDFGNLKQLFYERKGKIVVLTPEFDRLTKRLKFFKVYKIYRLPGATNGLISSDIRDIIIFAKSFIVCSSRGALLFNESFNDEGLILPSFHNDKTMSGHEHHFPHHPFKSSKETLSKTDSSKQKMAEYVKIDIVNRKTAALGCFQLSDDDFIIIYDEAVVRINKNGEIPNWTSDVLVLDFYCNAASFADEFLILFGENLIQVYDLNYSGTILNDKLSKLTPVQIIKGKKIKLLNSIFTENPVLVLSHPSIPGRQLILEFQRNV</sequence>
<feature type="compositionally biased region" description="Polar residues" evidence="2">
    <location>
        <begin position="51"/>
        <end position="66"/>
    </location>
</feature>
<keyword evidence="7" id="KW-1185">Reference proteome</keyword>
<dbReference type="Proteomes" id="UP000191144">
    <property type="component" value="Chromosome E"/>
</dbReference>
<dbReference type="SUPFAM" id="SSF50729">
    <property type="entry name" value="PH domain-like"/>
    <property type="match status" value="1"/>
</dbReference>
<dbReference type="InterPro" id="IPR057283">
    <property type="entry name" value="RGF3_WH"/>
</dbReference>
<dbReference type="PROSITE" id="PS50219">
    <property type="entry name" value="CNH"/>
    <property type="match status" value="1"/>
</dbReference>
<dbReference type="SUPFAM" id="SSF48065">
    <property type="entry name" value="DBL homology domain (DH-domain)"/>
    <property type="match status" value="1"/>
</dbReference>
<dbReference type="SMART" id="SM00036">
    <property type="entry name" value="CNH"/>
    <property type="match status" value="1"/>
</dbReference>
<proteinExistence type="predicted"/>
<feature type="domain" description="PH" evidence="3">
    <location>
        <begin position="721"/>
        <end position="885"/>
    </location>
</feature>
<accession>A0A1G4JIZ7</accession>
<dbReference type="Gene3D" id="1.20.900.10">
    <property type="entry name" value="Dbl homology (DH) domain"/>
    <property type="match status" value="1"/>
</dbReference>
<evidence type="ECO:0000256" key="2">
    <source>
        <dbReference type="SAM" id="MobiDB-lite"/>
    </source>
</evidence>
<dbReference type="PANTHER" id="PTHR46572:SF1">
    <property type="entry name" value="RHO1 GUANINE NUCLEOTIDE EXCHANGE FACTOR TUS1"/>
    <property type="match status" value="1"/>
</dbReference>
<dbReference type="EMBL" id="LT598481">
    <property type="protein sequence ID" value="SCU90384.1"/>
    <property type="molecule type" value="Genomic_DNA"/>
</dbReference>
<dbReference type="InterPro" id="IPR035899">
    <property type="entry name" value="DBL_dom_sf"/>
</dbReference>
<feature type="region of interest" description="Disordered" evidence="2">
    <location>
        <begin position="789"/>
        <end position="828"/>
    </location>
</feature>
<evidence type="ECO:0000259" key="5">
    <source>
        <dbReference type="PROSITE" id="PS50219"/>
    </source>
</evidence>
<dbReference type="SMART" id="SM00233">
    <property type="entry name" value="PH"/>
    <property type="match status" value="1"/>
</dbReference>
<dbReference type="PANTHER" id="PTHR46572">
    <property type="entry name" value="RHO1 GDP-GTP EXCHANGE PROTEIN 1-RELATED"/>
    <property type="match status" value="1"/>
</dbReference>
<evidence type="ECO:0000259" key="3">
    <source>
        <dbReference type="PROSITE" id="PS50003"/>
    </source>
</evidence>
<dbReference type="InterPro" id="IPR001849">
    <property type="entry name" value="PH_domain"/>
</dbReference>
<dbReference type="InterPro" id="IPR052233">
    <property type="entry name" value="Rho-type_GEFs"/>
</dbReference>
<evidence type="ECO:0000313" key="7">
    <source>
        <dbReference type="Proteomes" id="UP000191144"/>
    </source>
</evidence>
<dbReference type="Pfam" id="PF23582">
    <property type="entry name" value="WHD_RGF3"/>
    <property type="match status" value="1"/>
</dbReference>
<dbReference type="PROSITE" id="PS50003">
    <property type="entry name" value="PH_DOMAIN"/>
    <property type="match status" value="1"/>
</dbReference>
<dbReference type="OrthoDB" id="660555at2759"/>
<gene>
    <name evidence="6" type="ORF">LAME_0E08306G</name>
</gene>
<evidence type="ECO:0000259" key="4">
    <source>
        <dbReference type="PROSITE" id="PS50010"/>
    </source>
</evidence>
<feature type="domain" description="CNH" evidence="5">
    <location>
        <begin position="944"/>
        <end position="1287"/>
    </location>
</feature>
<dbReference type="InterPro" id="IPR001180">
    <property type="entry name" value="CNH_dom"/>
</dbReference>
<feature type="compositionally biased region" description="Basic and acidic residues" evidence="2">
    <location>
        <begin position="32"/>
        <end position="42"/>
    </location>
</feature>
<feature type="region of interest" description="Disordered" evidence="2">
    <location>
        <begin position="1"/>
        <end position="108"/>
    </location>
</feature>
<feature type="compositionally biased region" description="Polar residues" evidence="2">
    <location>
        <begin position="789"/>
        <end position="800"/>
    </location>
</feature>
<dbReference type="InterPro" id="IPR000219">
    <property type="entry name" value="DH_dom"/>
</dbReference>
<name>A0A1G4JIZ7_9SACH</name>
<evidence type="ECO:0000313" key="6">
    <source>
        <dbReference type="EMBL" id="SCU90384.1"/>
    </source>
</evidence>
<dbReference type="PROSITE" id="PS50010">
    <property type="entry name" value="DH_2"/>
    <property type="match status" value="1"/>
</dbReference>
<protein>
    <submittedName>
        <fullName evidence="6">LAME_0E08306g1_1</fullName>
    </submittedName>
</protein>
<evidence type="ECO:0000256" key="1">
    <source>
        <dbReference type="ARBA" id="ARBA00022658"/>
    </source>
</evidence>
<reference evidence="7" key="1">
    <citation type="submission" date="2016-03" db="EMBL/GenBank/DDBJ databases">
        <authorList>
            <person name="Devillers Hugo."/>
        </authorList>
    </citation>
    <scope>NUCLEOTIDE SEQUENCE [LARGE SCALE GENOMIC DNA]</scope>
</reference>
<feature type="compositionally biased region" description="Polar residues" evidence="2">
    <location>
        <begin position="93"/>
        <end position="107"/>
    </location>
</feature>
<dbReference type="Pfam" id="PF00621">
    <property type="entry name" value="RhoGEF"/>
    <property type="match status" value="1"/>
</dbReference>
<dbReference type="InterPro" id="IPR011993">
    <property type="entry name" value="PH-like_dom_sf"/>
</dbReference>
<keyword evidence="1" id="KW-0344">Guanine-nucleotide releasing factor</keyword>
<dbReference type="SMART" id="SM00325">
    <property type="entry name" value="RhoGEF"/>
    <property type="match status" value="1"/>
</dbReference>